<comment type="caution">
    <text evidence="2">The sequence shown here is derived from an EMBL/GenBank/DDBJ whole genome shotgun (WGS) entry which is preliminary data.</text>
</comment>
<gene>
    <name evidence="2" type="ORF">BHQ10_004623</name>
</gene>
<sequence length="84" mass="9014">MASEPEKNKSGGTESQGDSSLDADIHRIHSQIELLLEGLRIDGNSSASHSIVQAIQDGESLESVLSIAMELVTQDGKKKKNQKP</sequence>
<dbReference type="RefSeq" id="XP_040733127.1">
    <property type="nucleotide sequence ID" value="XM_040877009.1"/>
</dbReference>
<dbReference type="Proteomes" id="UP000249363">
    <property type="component" value="Unassembled WGS sequence"/>
</dbReference>
<organism evidence="2 3">
    <name type="scientific">Talaromyces amestolkiae</name>
    <dbReference type="NCBI Taxonomy" id="1196081"/>
    <lineage>
        <taxon>Eukaryota</taxon>
        <taxon>Fungi</taxon>
        <taxon>Dikarya</taxon>
        <taxon>Ascomycota</taxon>
        <taxon>Pezizomycotina</taxon>
        <taxon>Eurotiomycetes</taxon>
        <taxon>Eurotiomycetidae</taxon>
        <taxon>Eurotiales</taxon>
        <taxon>Trichocomaceae</taxon>
        <taxon>Talaromyces</taxon>
        <taxon>Talaromyces sect. Talaromyces</taxon>
    </lineage>
</organism>
<protein>
    <submittedName>
        <fullName evidence="2">Uncharacterized protein</fullName>
    </submittedName>
</protein>
<accession>A0A364KYP6</accession>
<name>A0A364KYP6_TALAM</name>
<keyword evidence="3" id="KW-1185">Reference proteome</keyword>
<feature type="compositionally biased region" description="Polar residues" evidence="1">
    <location>
        <begin position="10"/>
        <end position="19"/>
    </location>
</feature>
<evidence type="ECO:0000313" key="2">
    <source>
        <dbReference type="EMBL" id="RAO68611.1"/>
    </source>
</evidence>
<evidence type="ECO:0000256" key="1">
    <source>
        <dbReference type="SAM" id="MobiDB-lite"/>
    </source>
</evidence>
<proteinExistence type="predicted"/>
<evidence type="ECO:0000313" key="3">
    <source>
        <dbReference type="Proteomes" id="UP000249363"/>
    </source>
</evidence>
<dbReference type="GeneID" id="63793839"/>
<feature type="region of interest" description="Disordered" evidence="1">
    <location>
        <begin position="1"/>
        <end position="24"/>
    </location>
</feature>
<dbReference type="AlphaFoldDB" id="A0A364KYP6"/>
<reference evidence="2 3" key="1">
    <citation type="journal article" date="2017" name="Biotechnol. Biofuels">
        <title>Differential beta-glucosidase expression as a function of carbon source availability in Talaromyces amestolkiae: a genomic and proteomic approach.</title>
        <authorList>
            <person name="de Eugenio L.I."/>
            <person name="Mendez-Liter J.A."/>
            <person name="Nieto-Dominguez M."/>
            <person name="Alonso L."/>
            <person name="Gil-Munoz J."/>
            <person name="Barriuso J."/>
            <person name="Prieto A."/>
            <person name="Martinez M.J."/>
        </authorList>
    </citation>
    <scope>NUCLEOTIDE SEQUENCE [LARGE SCALE GENOMIC DNA]</scope>
    <source>
        <strain evidence="2 3">CIB</strain>
    </source>
</reference>
<dbReference type="EMBL" id="MIKG01000008">
    <property type="protein sequence ID" value="RAO68611.1"/>
    <property type="molecule type" value="Genomic_DNA"/>
</dbReference>